<comment type="caution">
    <text evidence="2">The sequence shown here is derived from an EMBL/GenBank/DDBJ whole genome shotgun (WGS) entry which is preliminary data.</text>
</comment>
<dbReference type="RefSeq" id="WP_332080976.1">
    <property type="nucleotide sequence ID" value="NZ_JAZHYN010000011.1"/>
</dbReference>
<keyword evidence="1" id="KW-1133">Transmembrane helix</keyword>
<dbReference type="NCBIfam" id="TIGR04222">
    <property type="entry name" value="near_uncomplex"/>
    <property type="match status" value="1"/>
</dbReference>
<dbReference type="InterPro" id="IPR026467">
    <property type="entry name" value="Ser/Gly_Cys_C_dom"/>
</dbReference>
<evidence type="ECO:0000313" key="2">
    <source>
        <dbReference type="EMBL" id="MEF3366010.1"/>
    </source>
</evidence>
<protein>
    <submittedName>
        <fullName evidence="2">TIGR04222 domain-containing membrane protein</fullName>
    </submittedName>
</protein>
<proteinExistence type="predicted"/>
<name>A0ABU7XFY4_9HYPH</name>
<gene>
    <name evidence="2" type="ORF">V3H18_05620</name>
</gene>
<dbReference type="EMBL" id="JAZHYN010000011">
    <property type="protein sequence ID" value="MEF3366010.1"/>
    <property type="molecule type" value="Genomic_DNA"/>
</dbReference>
<evidence type="ECO:0000313" key="3">
    <source>
        <dbReference type="Proteomes" id="UP001350748"/>
    </source>
</evidence>
<feature type="transmembrane region" description="Helical" evidence="1">
    <location>
        <begin position="185"/>
        <end position="207"/>
    </location>
</feature>
<accession>A0ABU7XFY4</accession>
<organism evidence="2 3">
    <name type="scientific">Methylocystis borbori</name>
    <dbReference type="NCBI Taxonomy" id="3118750"/>
    <lineage>
        <taxon>Bacteria</taxon>
        <taxon>Pseudomonadati</taxon>
        <taxon>Pseudomonadota</taxon>
        <taxon>Alphaproteobacteria</taxon>
        <taxon>Hyphomicrobiales</taxon>
        <taxon>Methylocystaceae</taxon>
        <taxon>Methylocystis</taxon>
    </lineage>
</organism>
<dbReference type="Proteomes" id="UP001350748">
    <property type="component" value="Unassembled WGS sequence"/>
</dbReference>
<keyword evidence="1" id="KW-0472">Membrane</keyword>
<feature type="transmembrane region" description="Helical" evidence="1">
    <location>
        <begin position="161"/>
        <end position="179"/>
    </location>
</feature>
<feature type="transmembrane region" description="Helical" evidence="1">
    <location>
        <begin position="13"/>
        <end position="33"/>
    </location>
</feature>
<sequence>MHLLSILDLPGPAFLNVFGLVVILVLAAAWLVIRLADRTDRQPPPPVPQNPDAMEVAYLQGGVNQVIRTLVYDLAQRGFVALAKGDRVVPTDKEPQSGELNALEQIVLQSAQAKPKARELFENRVLRKQLLDELAPLRAKLATEKLIKPEAVKIWRTRAQIVGTLIIAGLALAKLYVSWNGGPANVSYLIFLAIASIAALFALAYVLTRSHASRRGHAYLDALRLAYADRLKEAVRHIGSPGPEARAFHGASLFLIGLYGFSVLKDTTEAMFAESFKRGSASGGGDCGTSCGGSCGDGG</sequence>
<evidence type="ECO:0000256" key="1">
    <source>
        <dbReference type="SAM" id="Phobius"/>
    </source>
</evidence>
<reference evidence="2 3" key="1">
    <citation type="submission" date="2024-02" db="EMBL/GenBank/DDBJ databases">
        <authorList>
            <person name="Grouzdev D."/>
        </authorList>
    </citation>
    <scope>NUCLEOTIDE SEQUENCE [LARGE SCALE GENOMIC DNA]</scope>
    <source>
        <strain evidence="2 3">9N</strain>
    </source>
</reference>
<keyword evidence="1" id="KW-0812">Transmembrane</keyword>
<keyword evidence="3" id="KW-1185">Reference proteome</keyword>